<keyword evidence="1" id="KW-0812">Transmembrane</keyword>
<dbReference type="GO" id="GO:0005506">
    <property type="term" value="F:iron ion binding"/>
    <property type="evidence" value="ECO:0007669"/>
    <property type="project" value="InterPro"/>
</dbReference>
<dbReference type="GO" id="GO:0004497">
    <property type="term" value="F:monooxygenase activity"/>
    <property type="evidence" value="ECO:0007669"/>
    <property type="project" value="InterPro"/>
</dbReference>
<keyword evidence="1" id="KW-1133">Transmembrane helix</keyword>
<dbReference type="Gene3D" id="1.10.630.10">
    <property type="entry name" value="Cytochrome P450"/>
    <property type="match status" value="1"/>
</dbReference>
<gene>
    <name evidence="3" type="ORF">PgNI_08098</name>
</gene>
<dbReference type="Proteomes" id="UP000515153">
    <property type="component" value="Chromosome V"/>
</dbReference>
<dbReference type="GO" id="GO:0016705">
    <property type="term" value="F:oxidoreductase activity, acting on paired donors, with incorporation or reduction of molecular oxygen"/>
    <property type="evidence" value="ECO:0007669"/>
    <property type="project" value="InterPro"/>
</dbReference>
<feature type="non-terminal residue" evidence="3">
    <location>
        <position position="97"/>
    </location>
</feature>
<evidence type="ECO:0000313" key="3">
    <source>
        <dbReference type="RefSeq" id="XP_030978547.1"/>
    </source>
</evidence>
<reference evidence="2 3" key="1">
    <citation type="journal article" date="2019" name="Mol. Biol. Evol.">
        <title>Blast fungal genomes show frequent chromosomal changes, gene gains and losses, and effector gene turnover.</title>
        <authorList>
            <person name="Gomez Luciano L.B."/>
            <person name="Jason Tsai I."/>
            <person name="Chuma I."/>
            <person name="Tosa Y."/>
            <person name="Chen Y.H."/>
            <person name="Li J.Y."/>
            <person name="Li M.Y."/>
            <person name="Jade Lu M.Y."/>
            <person name="Nakayashiki H."/>
            <person name="Li W.H."/>
        </authorList>
    </citation>
    <scope>NUCLEOTIDE SEQUENCE [LARGE SCALE GENOMIC DNA]</scope>
    <source>
        <strain evidence="2 3">NI907</strain>
    </source>
</reference>
<dbReference type="GO" id="GO:0020037">
    <property type="term" value="F:heme binding"/>
    <property type="evidence" value="ECO:0007669"/>
    <property type="project" value="InterPro"/>
</dbReference>
<dbReference type="RefSeq" id="XP_030978547.1">
    <property type="nucleotide sequence ID" value="XM_031128098.1"/>
</dbReference>
<feature type="transmembrane region" description="Helical" evidence="1">
    <location>
        <begin position="14"/>
        <end position="40"/>
    </location>
</feature>
<organism evidence="2 3">
    <name type="scientific">Pyricularia grisea</name>
    <name type="common">Crabgrass-specific blast fungus</name>
    <name type="synonym">Magnaporthe grisea</name>
    <dbReference type="NCBI Taxonomy" id="148305"/>
    <lineage>
        <taxon>Eukaryota</taxon>
        <taxon>Fungi</taxon>
        <taxon>Dikarya</taxon>
        <taxon>Ascomycota</taxon>
        <taxon>Pezizomycotina</taxon>
        <taxon>Sordariomycetes</taxon>
        <taxon>Sordariomycetidae</taxon>
        <taxon>Magnaporthales</taxon>
        <taxon>Pyriculariaceae</taxon>
        <taxon>Pyricularia</taxon>
    </lineage>
</organism>
<dbReference type="AlphaFoldDB" id="A0A6P8AUG3"/>
<dbReference type="GeneID" id="41963007"/>
<dbReference type="InterPro" id="IPR036396">
    <property type="entry name" value="Cyt_P450_sf"/>
</dbReference>
<evidence type="ECO:0000313" key="2">
    <source>
        <dbReference type="Proteomes" id="UP000515153"/>
    </source>
</evidence>
<reference evidence="3" key="3">
    <citation type="submission" date="2025-08" db="UniProtKB">
        <authorList>
            <consortium name="RefSeq"/>
        </authorList>
    </citation>
    <scope>IDENTIFICATION</scope>
    <source>
        <strain evidence="3">NI907</strain>
    </source>
</reference>
<dbReference type="KEGG" id="pgri:PgNI_08098"/>
<sequence>MISSTAGVYFTTSLFNFGLVLLGLILVCKLASVVPFLRLGGWLSFVRRRKLPLPPGPPRSFFLGHYRTVPFDAPFKKYAEWGKQYQSDVLYFSAFGK</sequence>
<proteinExistence type="predicted"/>
<name>A0A6P8AUG3_PYRGI</name>
<keyword evidence="1" id="KW-0472">Membrane</keyword>
<evidence type="ECO:0000256" key="1">
    <source>
        <dbReference type="SAM" id="Phobius"/>
    </source>
</evidence>
<protein>
    <submittedName>
        <fullName evidence="3">Uncharacterized protein</fullName>
    </submittedName>
</protein>
<accession>A0A6P8AUG3</accession>
<keyword evidence="2" id="KW-1185">Reference proteome</keyword>
<reference evidence="3" key="2">
    <citation type="submission" date="2019-10" db="EMBL/GenBank/DDBJ databases">
        <authorList>
            <consortium name="NCBI Genome Project"/>
        </authorList>
    </citation>
    <scope>NUCLEOTIDE SEQUENCE</scope>
    <source>
        <strain evidence="3">NI907</strain>
    </source>
</reference>